<dbReference type="AlphaFoldDB" id="A0A836EBZ1"/>
<feature type="compositionally biased region" description="Polar residues" evidence="1">
    <location>
        <begin position="72"/>
        <end position="81"/>
    </location>
</feature>
<feature type="compositionally biased region" description="Low complexity" evidence="1">
    <location>
        <begin position="82"/>
        <end position="126"/>
    </location>
</feature>
<proteinExistence type="predicted"/>
<protein>
    <submittedName>
        <fullName evidence="2">SARM1 protein</fullName>
    </submittedName>
</protein>
<dbReference type="EMBL" id="JAANHZ010000452">
    <property type="protein sequence ID" value="KAG5310942.1"/>
    <property type="molecule type" value="Genomic_DNA"/>
</dbReference>
<evidence type="ECO:0000256" key="1">
    <source>
        <dbReference type="SAM" id="MobiDB-lite"/>
    </source>
</evidence>
<evidence type="ECO:0000313" key="3">
    <source>
        <dbReference type="Proteomes" id="UP000667349"/>
    </source>
</evidence>
<reference evidence="2" key="1">
    <citation type="submission" date="2020-02" db="EMBL/GenBank/DDBJ databases">
        <title>Relaxed selection underlies rapid genomic changes in the transitions from sociality to social parasitism in ants.</title>
        <authorList>
            <person name="Bi X."/>
        </authorList>
    </citation>
    <scope>NUCLEOTIDE SEQUENCE</scope>
    <source>
        <strain evidence="2">BGI-DK2013a</strain>
        <tissue evidence="2">Whole body</tissue>
    </source>
</reference>
<organism evidence="2 3">
    <name type="scientific">Acromyrmex insinuator</name>
    <dbReference type="NCBI Taxonomy" id="230686"/>
    <lineage>
        <taxon>Eukaryota</taxon>
        <taxon>Metazoa</taxon>
        <taxon>Ecdysozoa</taxon>
        <taxon>Arthropoda</taxon>
        <taxon>Hexapoda</taxon>
        <taxon>Insecta</taxon>
        <taxon>Pterygota</taxon>
        <taxon>Neoptera</taxon>
        <taxon>Endopterygota</taxon>
        <taxon>Hymenoptera</taxon>
        <taxon>Apocrita</taxon>
        <taxon>Aculeata</taxon>
        <taxon>Formicoidea</taxon>
        <taxon>Formicidae</taxon>
        <taxon>Myrmicinae</taxon>
        <taxon>Acromyrmex</taxon>
    </lineage>
</organism>
<accession>A0A836EBZ1</accession>
<gene>
    <name evidence="2" type="primary">Ect4_0</name>
    <name evidence="2" type="ORF">G6Z75_0011348</name>
</gene>
<name>A0A836EBZ1_9HYME</name>
<keyword evidence="3" id="KW-1185">Reference proteome</keyword>
<feature type="compositionally biased region" description="Low complexity" evidence="1">
    <location>
        <begin position="62"/>
        <end position="71"/>
    </location>
</feature>
<evidence type="ECO:0000313" key="2">
    <source>
        <dbReference type="EMBL" id="KAG5310942.1"/>
    </source>
</evidence>
<sequence>MTMVVNKINMSSYSMPRRTFFSGLHTKMSEFPVEGGENMHTAMENFQKKNLVTGRTHHVTHHPQVTTTSSQMLTTNQSQHQSSSSTSTSTSSSSSSSSTSSRVAKSSQRILTSSSSSEMKASSMKSDLTELKRGISEMKNISTNFSQRLRSSMENLVDSILFVEFCTFPDTDTPPPVNDAVTLAGGSPSQLSSLNSLNNLHHSMSPPMNIPSMPNLPAGQETMKFEQKKMTSASKTKVVTDGFSAEKATANSAEMRALQAGDVSYKEQSAATAARARVELDGRKHRFRFHGKMLKKGETVVTGMTEYSSSQPSGR</sequence>
<comment type="caution">
    <text evidence="2">The sequence shown here is derived from an EMBL/GenBank/DDBJ whole genome shotgun (WGS) entry which is preliminary data.</text>
</comment>
<feature type="non-terminal residue" evidence="2">
    <location>
        <position position="315"/>
    </location>
</feature>
<dbReference type="Proteomes" id="UP000667349">
    <property type="component" value="Unassembled WGS sequence"/>
</dbReference>
<feature type="non-terminal residue" evidence="2">
    <location>
        <position position="1"/>
    </location>
</feature>
<feature type="region of interest" description="Disordered" evidence="1">
    <location>
        <begin position="57"/>
        <end position="127"/>
    </location>
</feature>